<organism evidence="2 3">
    <name type="scientific">Shewanella violacea (strain JCM 10179 / CIP 106290 / LMG 19151 / DSS12)</name>
    <dbReference type="NCBI Taxonomy" id="637905"/>
    <lineage>
        <taxon>Bacteria</taxon>
        <taxon>Pseudomonadati</taxon>
        <taxon>Pseudomonadota</taxon>
        <taxon>Gammaproteobacteria</taxon>
        <taxon>Alteromonadales</taxon>
        <taxon>Shewanellaceae</taxon>
        <taxon>Shewanella</taxon>
    </lineage>
</organism>
<gene>
    <name evidence="2" type="ordered locus">SVI_3249</name>
</gene>
<dbReference type="EMBL" id="AP011177">
    <property type="protein sequence ID" value="BAJ03220.1"/>
    <property type="molecule type" value="Genomic_DNA"/>
</dbReference>
<dbReference type="HOGENOM" id="CLU_3367305_0_0_6"/>
<reference evidence="3" key="1">
    <citation type="journal article" date="2010" name="Mol. Biosyst.">
        <title>Complete genome sequence and comparative analysis of Shewanella violacea, a psychrophilic and piezophilic bacterium from deep sea floor sediments.</title>
        <authorList>
            <person name="Aono E."/>
            <person name="Baba T."/>
            <person name="Ara T."/>
            <person name="Nishi T."/>
            <person name="Nakamichi T."/>
            <person name="Inamoto E."/>
            <person name="Toyonaga H."/>
            <person name="Hasegawa M."/>
            <person name="Takai Y."/>
            <person name="Okumura Y."/>
            <person name="Baba M."/>
            <person name="Tomita M."/>
            <person name="Kato C."/>
            <person name="Oshima T."/>
            <person name="Nakasone K."/>
            <person name="Mori H."/>
        </authorList>
    </citation>
    <scope>NUCLEOTIDE SEQUENCE [LARGE SCALE GENOMIC DNA]</scope>
    <source>
        <strain evidence="3">JCM 10179 / CIP 106290 / LMG 19151 / DSS12</strain>
    </source>
</reference>
<dbReference type="STRING" id="637905.SVI_3249"/>
<accession>D4ZB25</accession>
<feature type="compositionally biased region" description="Basic and acidic residues" evidence="1">
    <location>
        <begin position="1"/>
        <end position="14"/>
    </location>
</feature>
<proteinExistence type="predicted"/>
<name>D4ZB25_SHEVD</name>
<evidence type="ECO:0000313" key="3">
    <source>
        <dbReference type="Proteomes" id="UP000002350"/>
    </source>
</evidence>
<dbReference type="KEGG" id="svo:SVI_3249"/>
<sequence>MADDSAKCLDHPDNEAIGTDACDGDDGKQQEDDKT</sequence>
<protein>
    <submittedName>
        <fullName evidence="2">Uncharacterized protein</fullName>
    </submittedName>
</protein>
<feature type="compositionally biased region" description="Basic and acidic residues" evidence="1">
    <location>
        <begin position="25"/>
        <end position="35"/>
    </location>
</feature>
<dbReference type="AlphaFoldDB" id="D4ZB25"/>
<feature type="region of interest" description="Disordered" evidence="1">
    <location>
        <begin position="1"/>
        <end position="35"/>
    </location>
</feature>
<evidence type="ECO:0000313" key="2">
    <source>
        <dbReference type="EMBL" id="BAJ03220.1"/>
    </source>
</evidence>
<dbReference type="Proteomes" id="UP000002350">
    <property type="component" value="Chromosome"/>
</dbReference>
<keyword evidence="3" id="KW-1185">Reference proteome</keyword>
<evidence type="ECO:0000256" key="1">
    <source>
        <dbReference type="SAM" id="MobiDB-lite"/>
    </source>
</evidence>